<name>A0AA38PIY1_9AGAR</name>
<dbReference type="EMBL" id="MU805967">
    <property type="protein sequence ID" value="KAJ3843803.1"/>
    <property type="molecule type" value="Genomic_DNA"/>
</dbReference>
<keyword evidence="2" id="KW-1185">Reference proteome</keyword>
<gene>
    <name evidence="1" type="ORF">F5878DRAFT_226818</name>
</gene>
<accession>A0AA38PIY1</accession>
<comment type="caution">
    <text evidence="1">The sequence shown here is derived from an EMBL/GenBank/DDBJ whole genome shotgun (WGS) entry which is preliminary data.</text>
</comment>
<protein>
    <submittedName>
        <fullName evidence="1">Uncharacterized protein</fullName>
    </submittedName>
</protein>
<proteinExistence type="predicted"/>
<dbReference type="Proteomes" id="UP001163846">
    <property type="component" value="Unassembled WGS sequence"/>
</dbReference>
<reference evidence="1" key="1">
    <citation type="submission" date="2022-08" db="EMBL/GenBank/DDBJ databases">
        <authorList>
            <consortium name="DOE Joint Genome Institute"/>
            <person name="Min B."/>
            <person name="Riley R."/>
            <person name="Sierra-Patev S."/>
            <person name="Naranjo-Ortiz M."/>
            <person name="Looney B."/>
            <person name="Konkel Z."/>
            <person name="Slot J.C."/>
            <person name="Sakamoto Y."/>
            <person name="Steenwyk J.L."/>
            <person name="Rokas A."/>
            <person name="Carro J."/>
            <person name="Camarero S."/>
            <person name="Ferreira P."/>
            <person name="Molpeceres G."/>
            <person name="Ruiz-Duenas F.J."/>
            <person name="Serrano A."/>
            <person name="Henrissat B."/>
            <person name="Drula E."/>
            <person name="Hughes K.W."/>
            <person name="Mata J.L."/>
            <person name="Ishikawa N.K."/>
            <person name="Vargas-Isla R."/>
            <person name="Ushijima S."/>
            <person name="Smith C.A."/>
            <person name="Ahrendt S."/>
            <person name="Andreopoulos W."/>
            <person name="He G."/>
            <person name="Labutti K."/>
            <person name="Lipzen A."/>
            <person name="Ng V."/>
            <person name="Sandor L."/>
            <person name="Barry K."/>
            <person name="Martinez A.T."/>
            <person name="Xiao Y."/>
            <person name="Gibbons J.G."/>
            <person name="Terashima K."/>
            <person name="Hibbett D.S."/>
            <person name="Grigoriev I.V."/>
        </authorList>
    </citation>
    <scope>NUCLEOTIDE SEQUENCE</scope>
    <source>
        <strain evidence="1">TFB9207</strain>
    </source>
</reference>
<organism evidence="1 2">
    <name type="scientific">Lentinula raphanica</name>
    <dbReference type="NCBI Taxonomy" id="153919"/>
    <lineage>
        <taxon>Eukaryota</taxon>
        <taxon>Fungi</taxon>
        <taxon>Dikarya</taxon>
        <taxon>Basidiomycota</taxon>
        <taxon>Agaricomycotina</taxon>
        <taxon>Agaricomycetes</taxon>
        <taxon>Agaricomycetidae</taxon>
        <taxon>Agaricales</taxon>
        <taxon>Marasmiineae</taxon>
        <taxon>Omphalotaceae</taxon>
        <taxon>Lentinula</taxon>
    </lineage>
</organism>
<evidence type="ECO:0000313" key="2">
    <source>
        <dbReference type="Proteomes" id="UP001163846"/>
    </source>
</evidence>
<evidence type="ECO:0000313" key="1">
    <source>
        <dbReference type="EMBL" id="KAJ3843803.1"/>
    </source>
</evidence>
<sequence>MWGFCPEHSTSLINAYRTEFSNNQWQAVTRVNVPTLNGARIGCDSPFFRIGSAIMTKGTKATVLGRVNKRISEQAYDKLPNTLSQYHSLTIAVEELKSNPKVVEVDKLSLEEWKADYLDEMLSKWGSGAGFVIENESEREEYRKLQKIREVEKTHGK</sequence>
<dbReference type="AlphaFoldDB" id="A0AA38PIY1"/>